<organism evidence="2 3">
    <name type="scientific">Exophiala bonariae</name>
    <dbReference type="NCBI Taxonomy" id="1690606"/>
    <lineage>
        <taxon>Eukaryota</taxon>
        <taxon>Fungi</taxon>
        <taxon>Dikarya</taxon>
        <taxon>Ascomycota</taxon>
        <taxon>Pezizomycotina</taxon>
        <taxon>Eurotiomycetes</taxon>
        <taxon>Chaetothyriomycetidae</taxon>
        <taxon>Chaetothyriales</taxon>
        <taxon>Herpotrichiellaceae</taxon>
        <taxon>Exophiala</taxon>
    </lineage>
</organism>
<dbReference type="Proteomes" id="UP001358417">
    <property type="component" value="Unassembled WGS sequence"/>
</dbReference>
<evidence type="ECO:0000313" key="3">
    <source>
        <dbReference type="Proteomes" id="UP001358417"/>
    </source>
</evidence>
<protein>
    <recommendedName>
        <fullName evidence="1">Heterokaryon incompatibility domain-containing protein</fullName>
    </recommendedName>
</protein>
<accession>A0AAV9N073</accession>
<dbReference type="PANTHER" id="PTHR33112">
    <property type="entry name" value="DOMAIN PROTEIN, PUTATIVE-RELATED"/>
    <property type="match status" value="1"/>
</dbReference>
<dbReference type="AlphaFoldDB" id="A0AAV9N073"/>
<dbReference type="GeneID" id="89975264"/>
<comment type="caution">
    <text evidence="2">The sequence shown here is derived from an EMBL/GenBank/DDBJ whole genome shotgun (WGS) entry which is preliminary data.</text>
</comment>
<dbReference type="RefSeq" id="XP_064702720.1">
    <property type="nucleotide sequence ID" value="XM_064850651.1"/>
</dbReference>
<evidence type="ECO:0000259" key="1">
    <source>
        <dbReference type="Pfam" id="PF06985"/>
    </source>
</evidence>
<reference evidence="2 3" key="1">
    <citation type="submission" date="2023-08" db="EMBL/GenBank/DDBJ databases">
        <title>Black Yeasts Isolated from many extreme environments.</title>
        <authorList>
            <person name="Coleine C."/>
            <person name="Stajich J.E."/>
            <person name="Selbmann L."/>
        </authorList>
    </citation>
    <scope>NUCLEOTIDE SEQUENCE [LARGE SCALE GENOMIC DNA]</scope>
    <source>
        <strain evidence="2 3">CCFEE 5792</strain>
    </source>
</reference>
<name>A0AAV9N073_9EURO</name>
<dbReference type="InterPro" id="IPR010730">
    <property type="entry name" value="HET"/>
</dbReference>
<proteinExistence type="predicted"/>
<sequence>MGITNLFDFGAERNPWTDLVDPEKQPVARTIVTKYDGKIQSYFIPAPETHQSQQKVHLVIKEDDIDFTVESPERTFQFKKLEDGSLAEQRDNNLVVRMPLRGNPTVLESTVSDSPLCKRGYEDQMAVRQTSLELTTNYNSHAAFLGDITGRRVGNLSNFQNLDPIFEWLSECLTRHPRCVRRSTQQDRDFTPARLVDVGFSDVHLPRLVEWPAANDLAEPPPYLALSYQWGGAVSVTTKLSNLETFRRSIESDKLCHVFQDAINLTRKIGYRYIWIDALCIVQDWPDDLSNELRRMGHIYSNAVLTLAASVSESGETRILENRKPINEVLLPYSNCDMSPRCEVFVTDRRLTDFGQDVTNGNLSQRAWCLQERAMSRRILHMGRDQLFWECYTGIWGESSSMRLGAKNKSLDEVSKFRGVFQSMNTATGKIALERKTTVQNGPVGLPGMQDRSFMHQIRERKPYGPWYSLVEQYSKRAMKYESDKLPAIMGLARKFAESLSSKPLSEKEWDALYSTGLWDKDLSSGGLLWTPGNFQQWTVQHVNSAQTYRAPSWSWASVDGPISWPEGFVSSYKIHVSVGSQSTGSPSNCLNPRWTLGILGHVLPLKQAEGFRKSDQESMFLDRQRYTQLGPFCMPHAIFDTKADEQAWAEALWSSEEPSSATSRGDYVALYVAQIGCGKADCQHYANCEPNLGYALLLKPTMGVNHKRVGIAQVKSEQFFLEAKEEYIEVI</sequence>
<dbReference type="EMBL" id="JAVRRD010000027">
    <property type="protein sequence ID" value="KAK5047153.1"/>
    <property type="molecule type" value="Genomic_DNA"/>
</dbReference>
<evidence type="ECO:0000313" key="2">
    <source>
        <dbReference type="EMBL" id="KAK5047153.1"/>
    </source>
</evidence>
<gene>
    <name evidence="2" type="ORF">LTR84_007096</name>
</gene>
<feature type="domain" description="Heterokaryon incompatibility" evidence="1">
    <location>
        <begin position="223"/>
        <end position="372"/>
    </location>
</feature>
<keyword evidence="3" id="KW-1185">Reference proteome</keyword>
<dbReference type="Pfam" id="PF06985">
    <property type="entry name" value="HET"/>
    <property type="match status" value="1"/>
</dbReference>
<dbReference type="PANTHER" id="PTHR33112:SF16">
    <property type="entry name" value="HETEROKARYON INCOMPATIBILITY DOMAIN-CONTAINING PROTEIN"/>
    <property type="match status" value="1"/>
</dbReference>